<evidence type="ECO:0000313" key="2">
    <source>
        <dbReference type="Proteomes" id="UP000006468"/>
    </source>
</evidence>
<reference evidence="1 2" key="1">
    <citation type="journal article" date="2010" name="J. Bacteriol.">
        <title>Genome sequence of a cellulose-producing bacterium, Gluconacetobacter hansenii ATCC 23769.</title>
        <authorList>
            <person name="Iyer P.R."/>
            <person name="Geib S.M."/>
            <person name="Catchmark J."/>
            <person name="Kao T.H."/>
            <person name="Tien M."/>
        </authorList>
    </citation>
    <scope>NUCLEOTIDE SEQUENCE [LARGE SCALE GENOMIC DNA]</scope>
    <source>
        <strain evidence="1 2">ATCC 23769</strain>
    </source>
</reference>
<comment type="caution">
    <text evidence="1">The sequence shown here is derived from an EMBL/GenBank/DDBJ whole genome shotgun (WGS) entry which is preliminary data.</text>
</comment>
<dbReference type="EMBL" id="ADTV01000055">
    <property type="protein sequence ID" value="EFG83313.1"/>
    <property type="molecule type" value="Genomic_DNA"/>
</dbReference>
<dbReference type="HOGENOM" id="CLU_1633228_0_0_5"/>
<protein>
    <submittedName>
        <fullName evidence="1">Uncharacterized protein</fullName>
    </submittedName>
</protein>
<sequence length="162" mass="17975">MIFLACILHGPLGSCRVIMQVRYMLRYGLRDYLLWPDLIMSGNIMHGASHNGMGRNPARDVKPCARLPRTGCDRAMICNITLFSRRKCEFHAAPPSVDAGDGIVATWPVLLLEHSALKTCWRVASPVIGNTGGHVRPGHGGMPQALSPYVLIYFRECLKTHH</sequence>
<accession>D5QI65</accession>
<dbReference type="AlphaFoldDB" id="D5QI65"/>
<organism evidence="1 2">
    <name type="scientific">Novacetimonas hansenii ATCC 23769</name>
    <dbReference type="NCBI Taxonomy" id="714995"/>
    <lineage>
        <taxon>Bacteria</taxon>
        <taxon>Pseudomonadati</taxon>
        <taxon>Pseudomonadota</taxon>
        <taxon>Alphaproteobacteria</taxon>
        <taxon>Acetobacterales</taxon>
        <taxon>Acetobacteraceae</taxon>
        <taxon>Novacetimonas</taxon>
    </lineage>
</organism>
<evidence type="ECO:0000313" key="1">
    <source>
        <dbReference type="EMBL" id="EFG83313.1"/>
    </source>
</evidence>
<gene>
    <name evidence="1" type="ORF">GXY_14228</name>
</gene>
<dbReference type="Proteomes" id="UP000006468">
    <property type="component" value="Chromosome"/>
</dbReference>
<name>D5QI65_NOVHA</name>
<proteinExistence type="predicted"/>